<dbReference type="PANTHER" id="PTHR34220">
    <property type="entry name" value="SENSOR HISTIDINE KINASE YPDA"/>
    <property type="match status" value="1"/>
</dbReference>
<evidence type="ECO:0000256" key="12">
    <source>
        <dbReference type="SAM" id="Phobius"/>
    </source>
</evidence>
<evidence type="ECO:0000256" key="1">
    <source>
        <dbReference type="ARBA" id="ARBA00004651"/>
    </source>
</evidence>
<evidence type="ECO:0000256" key="3">
    <source>
        <dbReference type="ARBA" id="ARBA00022553"/>
    </source>
</evidence>
<dbReference type="GO" id="GO:0000155">
    <property type="term" value="F:phosphorelay sensor kinase activity"/>
    <property type="evidence" value="ECO:0007669"/>
    <property type="project" value="InterPro"/>
</dbReference>
<evidence type="ECO:0000313" key="14">
    <source>
        <dbReference type="EMBL" id="KAA8787730.1"/>
    </source>
</evidence>
<dbReference type="InterPro" id="IPR003660">
    <property type="entry name" value="HAMP_dom"/>
</dbReference>
<dbReference type="InterPro" id="IPR010559">
    <property type="entry name" value="Sig_transdc_His_kin_internal"/>
</dbReference>
<evidence type="ECO:0000256" key="2">
    <source>
        <dbReference type="ARBA" id="ARBA00022475"/>
    </source>
</evidence>
<evidence type="ECO:0000256" key="5">
    <source>
        <dbReference type="ARBA" id="ARBA00022692"/>
    </source>
</evidence>
<gene>
    <name evidence="14" type="ORF">EC604_28260</name>
</gene>
<accession>A0A5M9X1B4</accession>
<dbReference type="GO" id="GO:0005886">
    <property type="term" value="C:plasma membrane"/>
    <property type="evidence" value="ECO:0007669"/>
    <property type="project" value="UniProtKB-SubCell"/>
</dbReference>
<sequence>MVLCCTGGNNMLREKFSKENASIFQKLALGLVLMFVLIILIFWWIYRLNVDEIQRELQKNKLGEVRFMSSQLSNQFEQVLMNALTLSEDQSVRGYTYALTYGNDFAKYKAKLELMEKLALNSASTAWNNTIILYYPDEKATVSSDRDFSFQPFVMSKDPLDKWMLHMNKDGTGYYSHLTKGHRGPMYIEIRISLEVLQKMMSEYTSGTPMLYDSHFKTAIRGARSPQLAEADAKVIPQIRDDSGFFEIAFQDQNYFISYMKASILDLYFIDYHLTNQLQQSISRNNTLFVLALVAMLLLSLLYTLALRNQIQQPVIRLRKAIDRFDRGDFSSRVDETKTLEFRILGRSFNRMAENTQTLIEQVLLGELSVKEARLRQYQAQINPHFLYNCLNYIQSKSSVKDYESVTAMTLELAAYCRYIHRIEDMDTTLGEELRFVNHYMSIIHMRKKSITCEIHVPKQLLSIRIPRMILQPLVENGVKHGIEPSMGPGKITIRAEQDQDSIRITVADNGVGMPAERLALISEHMDELTRPEEQIGTGVRNVNQRIRLTYGKRSGLSIQSGLYEGTSCIITIHKEDIADASDSVS</sequence>
<dbReference type="Gene3D" id="6.10.340.10">
    <property type="match status" value="1"/>
</dbReference>
<organism evidence="14 15">
    <name type="scientific">Paenibacillus amylolyticus</name>
    <dbReference type="NCBI Taxonomy" id="1451"/>
    <lineage>
        <taxon>Bacteria</taxon>
        <taxon>Bacillati</taxon>
        <taxon>Bacillota</taxon>
        <taxon>Bacilli</taxon>
        <taxon>Bacillales</taxon>
        <taxon>Paenibacillaceae</taxon>
        <taxon>Paenibacillus</taxon>
    </lineage>
</organism>
<evidence type="ECO:0000256" key="7">
    <source>
        <dbReference type="ARBA" id="ARBA00022777"/>
    </source>
</evidence>
<evidence type="ECO:0000256" key="8">
    <source>
        <dbReference type="ARBA" id="ARBA00022840"/>
    </source>
</evidence>
<protein>
    <submittedName>
        <fullName evidence="14">HAMP domain-containing protein</fullName>
    </submittedName>
</protein>
<keyword evidence="2" id="KW-1003">Cell membrane</keyword>
<dbReference type="SMART" id="SM00304">
    <property type="entry name" value="HAMP"/>
    <property type="match status" value="1"/>
</dbReference>
<dbReference type="InterPro" id="IPR003594">
    <property type="entry name" value="HATPase_dom"/>
</dbReference>
<dbReference type="InterPro" id="IPR036890">
    <property type="entry name" value="HATPase_C_sf"/>
</dbReference>
<keyword evidence="6" id="KW-0547">Nucleotide-binding</keyword>
<dbReference type="SUPFAM" id="SSF55874">
    <property type="entry name" value="ATPase domain of HSP90 chaperone/DNA topoisomerase II/histidine kinase"/>
    <property type="match status" value="1"/>
</dbReference>
<keyword evidence="9 12" id="KW-1133">Transmembrane helix</keyword>
<comment type="subcellular location">
    <subcellularLocation>
        <location evidence="1">Cell membrane</location>
        <topology evidence="1">Multi-pass membrane protein</topology>
    </subcellularLocation>
</comment>
<comment type="caution">
    <text evidence="14">The sequence shown here is derived from an EMBL/GenBank/DDBJ whole genome shotgun (WGS) entry which is preliminary data.</text>
</comment>
<dbReference type="SMART" id="SM00387">
    <property type="entry name" value="HATPase_c"/>
    <property type="match status" value="1"/>
</dbReference>
<dbReference type="SUPFAM" id="SSF158472">
    <property type="entry name" value="HAMP domain-like"/>
    <property type="match status" value="1"/>
</dbReference>
<feature type="domain" description="HAMP" evidence="13">
    <location>
        <begin position="309"/>
        <end position="361"/>
    </location>
</feature>
<keyword evidence="11 12" id="KW-0472">Membrane</keyword>
<dbReference type="Pfam" id="PF00672">
    <property type="entry name" value="HAMP"/>
    <property type="match status" value="1"/>
</dbReference>
<proteinExistence type="predicted"/>
<name>A0A5M9X1B4_PAEAM</name>
<dbReference type="PROSITE" id="PS50885">
    <property type="entry name" value="HAMP"/>
    <property type="match status" value="1"/>
</dbReference>
<dbReference type="Pfam" id="PF06580">
    <property type="entry name" value="His_kinase"/>
    <property type="match status" value="1"/>
</dbReference>
<keyword evidence="8" id="KW-0067">ATP-binding</keyword>
<dbReference type="AlphaFoldDB" id="A0A5M9X1B4"/>
<feature type="transmembrane region" description="Helical" evidence="12">
    <location>
        <begin position="288"/>
        <end position="307"/>
    </location>
</feature>
<evidence type="ECO:0000256" key="4">
    <source>
        <dbReference type="ARBA" id="ARBA00022679"/>
    </source>
</evidence>
<keyword evidence="10" id="KW-0902">Two-component regulatory system</keyword>
<evidence type="ECO:0000256" key="6">
    <source>
        <dbReference type="ARBA" id="ARBA00022741"/>
    </source>
</evidence>
<evidence type="ECO:0000313" key="15">
    <source>
        <dbReference type="Proteomes" id="UP000323664"/>
    </source>
</evidence>
<dbReference type="Gene3D" id="3.30.565.10">
    <property type="entry name" value="Histidine kinase-like ATPase, C-terminal domain"/>
    <property type="match status" value="1"/>
</dbReference>
<keyword evidence="7" id="KW-0418">Kinase</keyword>
<evidence type="ECO:0000256" key="9">
    <source>
        <dbReference type="ARBA" id="ARBA00022989"/>
    </source>
</evidence>
<dbReference type="InterPro" id="IPR050640">
    <property type="entry name" value="Bact_2-comp_sensor_kinase"/>
</dbReference>
<reference evidence="14 15" key="1">
    <citation type="journal article" date="2019" name="J. Ind. Microbiol. Biotechnol.">
        <title>Paenibacillus amylolyticus 27C64 has a diverse set of carbohydrate-active enzymes and complete pectin deconstruction system.</title>
        <authorList>
            <person name="Keggi C."/>
            <person name="Doran-Peterson J."/>
        </authorList>
    </citation>
    <scope>NUCLEOTIDE SEQUENCE [LARGE SCALE GENOMIC DNA]</scope>
    <source>
        <strain evidence="14 15">27C64</strain>
    </source>
</reference>
<feature type="transmembrane region" description="Helical" evidence="12">
    <location>
        <begin position="27"/>
        <end position="46"/>
    </location>
</feature>
<evidence type="ECO:0000256" key="10">
    <source>
        <dbReference type="ARBA" id="ARBA00023012"/>
    </source>
</evidence>
<dbReference type="CDD" id="cd06225">
    <property type="entry name" value="HAMP"/>
    <property type="match status" value="1"/>
</dbReference>
<dbReference type="Proteomes" id="UP000323664">
    <property type="component" value="Unassembled WGS sequence"/>
</dbReference>
<keyword evidence="5 12" id="KW-0812">Transmembrane</keyword>
<evidence type="ECO:0000259" key="13">
    <source>
        <dbReference type="PROSITE" id="PS50885"/>
    </source>
</evidence>
<dbReference type="GO" id="GO:0005524">
    <property type="term" value="F:ATP binding"/>
    <property type="evidence" value="ECO:0007669"/>
    <property type="project" value="UniProtKB-KW"/>
</dbReference>
<keyword evidence="4" id="KW-0808">Transferase</keyword>
<dbReference type="PANTHER" id="PTHR34220:SF11">
    <property type="entry name" value="SENSOR PROTEIN KINASE HPTS"/>
    <property type="match status" value="1"/>
</dbReference>
<dbReference type="EMBL" id="RIAS01000028">
    <property type="protein sequence ID" value="KAA8787730.1"/>
    <property type="molecule type" value="Genomic_DNA"/>
</dbReference>
<dbReference type="Pfam" id="PF02518">
    <property type="entry name" value="HATPase_c"/>
    <property type="match status" value="1"/>
</dbReference>
<evidence type="ECO:0000256" key="11">
    <source>
        <dbReference type="ARBA" id="ARBA00023136"/>
    </source>
</evidence>
<keyword evidence="3" id="KW-0597">Phosphoprotein</keyword>